<accession>A0A7S3I6F3</accession>
<evidence type="ECO:0000256" key="3">
    <source>
        <dbReference type="ARBA" id="ARBA00022989"/>
    </source>
</evidence>
<feature type="region of interest" description="Disordered" evidence="6">
    <location>
        <begin position="115"/>
        <end position="164"/>
    </location>
</feature>
<feature type="transmembrane region" description="Helical" evidence="7">
    <location>
        <begin position="34"/>
        <end position="56"/>
    </location>
</feature>
<keyword evidence="3 7" id="KW-1133">Transmembrane helix</keyword>
<dbReference type="PANTHER" id="PTHR13439:SF0">
    <property type="entry name" value="TOPOISOMERASE I DAMAGE AFFECTED PROTEIN 4"/>
    <property type="match status" value="1"/>
</dbReference>
<proteinExistence type="predicted"/>
<dbReference type="PROSITE" id="PS50922">
    <property type="entry name" value="TLC"/>
    <property type="match status" value="1"/>
</dbReference>
<keyword evidence="4 5" id="KW-0472">Membrane</keyword>
<evidence type="ECO:0000313" key="9">
    <source>
        <dbReference type="EMBL" id="CAE0314325.1"/>
    </source>
</evidence>
<dbReference type="InterPro" id="IPR006634">
    <property type="entry name" value="TLC-dom"/>
</dbReference>
<evidence type="ECO:0000256" key="2">
    <source>
        <dbReference type="ARBA" id="ARBA00022692"/>
    </source>
</evidence>
<evidence type="ECO:0000256" key="7">
    <source>
        <dbReference type="SAM" id="Phobius"/>
    </source>
</evidence>
<dbReference type="EMBL" id="HBIE01030951">
    <property type="protein sequence ID" value="CAE0314325.1"/>
    <property type="molecule type" value="Transcribed_RNA"/>
</dbReference>
<dbReference type="GO" id="GO:0016020">
    <property type="term" value="C:membrane"/>
    <property type="evidence" value="ECO:0007669"/>
    <property type="project" value="UniProtKB-SubCell"/>
</dbReference>
<protein>
    <recommendedName>
        <fullName evidence="8">TLC domain-containing protein</fullName>
    </recommendedName>
</protein>
<dbReference type="GO" id="GO:0005783">
    <property type="term" value="C:endoplasmic reticulum"/>
    <property type="evidence" value="ECO:0007669"/>
    <property type="project" value="TreeGrafter"/>
</dbReference>
<evidence type="ECO:0000256" key="4">
    <source>
        <dbReference type="ARBA" id="ARBA00023136"/>
    </source>
</evidence>
<dbReference type="InterPro" id="IPR050846">
    <property type="entry name" value="TLCD"/>
</dbReference>
<organism evidence="9">
    <name type="scientific">Favella ehrenbergii</name>
    <dbReference type="NCBI Taxonomy" id="182087"/>
    <lineage>
        <taxon>Eukaryota</taxon>
        <taxon>Sar</taxon>
        <taxon>Alveolata</taxon>
        <taxon>Ciliophora</taxon>
        <taxon>Intramacronucleata</taxon>
        <taxon>Spirotrichea</taxon>
        <taxon>Choreotrichia</taxon>
        <taxon>Tintinnida</taxon>
        <taxon>Xystonellidae</taxon>
        <taxon>Favella</taxon>
    </lineage>
</organism>
<feature type="domain" description="TLC" evidence="8">
    <location>
        <begin position="1"/>
        <end position="107"/>
    </location>
</feature>
<evidence type="ECO:0000256" key="5">
    <source>
        <dbReference type="PROSITE-ProRule" id="PRU00205"/>
    </source>
</evidence>
<keyword evidence="2 5" id="KW-0812">Transmembrane</keyword>
<dbReference type="Pfam" id="PF03798">
    <property type="entry name" value="TRAM_LAG1_CLN8"/>
    <property type="match status" value="1"/>
</dbReference>
<evidence type="ECO:0000256" key="6">
    <source>
        <dbReference type="SAM" id="MobiDB-lite"/>
    </source>
</evidence>
<evidence type="ECO:0000259" key="8">
    <source>
        <dbReference type="PROSITE" id="PS50922"/>
    </source>
</evidence>
<name>A0A7S3I6F3_9SPIT</name>
<evidence type="ECO:0000256" key="1">
    <source>
        <dbReference type="ARBA" id="ARBA00004141"/>
    </source>
</evidence>
<dbReference type="GO" id="GO:0055088">
    <property type="term" value="P:lipid homeostasis"/>
    <property type="evidence" value="ECO:0007669"/>
    <property type="project" value="TreeGrafter"/>
</dbReference>
<reference evidence="9" key="1">
    <citation type="submission" date="2021-01" db="EMBL/GenBank/DDBJ databases">
        <authorList>
            <person name="Corre E."/>
            <person name="Pelletier E."/>
            <person name="Niang G."/>
            <person name="Scheremetjew M."/>
            <person name="Finn R."/>
            <person name="Kale V."/>
            <person name="Holt S."/>
            <person name="Cochrane G."/>
            <person name="Meng A."/>
            <person name="Brown T."/>
            <person name="Cohen L."/>
        </authorList>
    </citation>
    <scope>NUCLEOTIDE SEQUENCE</scope>
    <source>
        <strain evidence="9">Fehren 1</strain>
    </source>
</reference>
<comment type="subcellular location">
    <subcellularLocation>
        <location evidence="1">Membrane</location>
        <topology evidence="1">Multi-pass membrane protein</topology>
    </subcellularLocation>
</comment>
<feature type="transmembrane region" description="Helical" evidence="7">
    <location>
        <begin position="76"/>
        <end position="99"/>
    </location>
</feature>
<dbReference type="AlphaFoldDB" id="A0A7S3I6F3"/>
<dbReference type="PANTHER" id="PTHR13439">
    <property type="entry name" value="CT120 PROTEIN"/>
    <property type="match status" value="1"/>
</dbReference>
<feature type="compositionally biased region" description="Basic and acidic residues" evidence="6">
    <location>
        <begin position="120"/>
        <end position="148"/>
    </location>
</feature>
<sequence>MFIFLEVSTPFVCTRWILFHHGYKGTSLQTVNTVLLFVTFIFGRVVMQVYLVLFFAVDWVAMTLQKDDVPLLYKAFLIEMSAAVLINVALNFFWSYLIVAQLVRIIRQGNEAETSFEGGDGAKDLEGSKARAKQDDLDETSRSKREEVEMNQILDPAQPASDNV</sequence>
<gene>
    <name evidence="9" type="ORF">FEHR0123_LOCUS9251</name>
</gene>